<dbReference type="InterPro" id="IPR021695">
    <property type="entry name" value="Phage_KPP10_Orf10"/>
</dbReference>
<evidence type="ECO:0000313" key="2">
    <source>
        <dbReference type="Proteomes" id="UP000218288"/>
    </source>
</evidence>
<organism evidence="1 2">
    <name type="scientific">Methylorubrum populi</name>
    <dbReference type="NCBI Taxonomy" id="223967"/>
    <lineage>
        <taxon>Bacteria</taxon>
        <taxon>Pseudomonadati</taxon>
        <taxon>Pseudomonadota</taxon>
        <taxon>Alphaproteobacteria</taxon>
        <taxon>Hyphomicrobiales</taxon>
        <taxon>Methylobacteriaceae</taxon>
        <taxon>Methylorubrum</taxon>
    </lineage>
</organism>
<reference evidence="1 2" key="1">
    <citation type="journal article" date="2016" name="Genome Announc.">
        <title>Complete Genome Sequence of Methylobacterium populi P-1M, Isolated from Pink-Pigmented Household Biofilm.</title>
        <authorList>
            <person name="Morohoshi T."/>
            <person name="Ikeda T."/>
        </authorList>
    </citation>
    <scope>NUCLEOTIDE SEQUENCE [LARGE SCALE GENOMIC DNA]</scope>
    <source>
        <strain evidence="1 2">P-1M</strain>
    </source>
</reference>
<dbReference type="Proteomes" id="UP000218288">
    <property type="component" value="Chromosome"/>
</dbReference>
<accession>A0A160PIN3</accession>
<evidence type="ECO:0000313" key="1">
    <source>
        <dbReference type="EMBL" id="BAU93387.1"/>
    </source>
</evidence>
<dbReference type="AlphaFoldDB" id="A0A160PIN3"/>
<name>A0A160PIN3_9HYPH</name>
<proteinExistence type="predicted"/>
<dbReference type="OrthoDB" id="5465433at2"/>
<dbReference type="Pfam" id="PF11681">
    <property type="entry name" value="Phage_Tube_PhiTE"/>
    <property type="match status" value="1"/>
</dbReference>
<dbReference type="EMBL" id="AP014809">
    <property type="protein sequence ID" value="BAU93387.1"/>
    <property type="molecule type" value="Genomic_DNA"/>
</dbReference>
<gene>
    <name evidence="1" type="ORF">MPPM_4782</name>
</gene>
<dbReference type="RefSeq" id="WP_096487127.1">
    <property type="nucleotide sequence ID" value="NZ_AP014809.1"/>
</dbReference>
<protein>
    <submittedName>
        <fullName evidence="1">Putative bacteriophage protein</fullName>
    </submittedName>
</protein>
<sequence>MPTYSFQDVVATITGPGGTINLSDESVADEGITIEMIDDKTSMTTGAGRGAMHSLHASNAGRVRVRLLKTSPANAALMSMMNFQSTSSAYTGQNVITLSNPAWGDDHSCRQCAFVKRPDNANGKDGGMMEWSFNSADVSSQLGLGMIVTGA</sequence>